<reference evidence="4 15" key="4">
    <citation type="submission" date="2019-10" db="EMBL/GenBank/DDBJ databases">
        <title>Roseburia spp. ameliorate alcoholic fatty liver via restoration of gut barrier function.</title>
        <authorList>
            <person name="Seo B."/>
            <person name="Ko G."/>
        </authorList>
    </citation>
    <scope>NUCLEOTIDE SEQUENCE [LARGE SCALE GENOMIC DNA]</scope>
    <source>
        <strain evidence="4 15">SNUG30017</strain>
    </source>
</reference>
<evidence type="ECO:0000313" key="12">
    <source>
        <dbReference type="Proteomes" id="UP000284051"/>
    </source>
</evidence>
<dbReference type="Pfam" id="PF07561">
    <property type="entry name" value="DUF1540"/>
    <property type="match status" value="2"/>
</dbReference>
<dbReference type="EMBL" id="QSHO01000007">
    <property type="protein sequence ID" value="RHC17141.1"/>
    <property type="molecule type" value="Genomic_DNA"/>
</dbReference>
<evidence type="ECO:0000313" key="13">
    <source>
        <dbReference type="Proteomes" id="UP000284465"/>
    </source>
</evidence>
<evidence type="ECO:0000313" key="4">
    <source>
        <dbReference type="EMBL" id="MVQ44623.1"/>
    </source>
</evidence>
<dbReference type="RefSeq" id="WP_015560702.1">
    <property type="nucleotide sequence ID" value="NZ_CABIYH010000012.1"/>
</dbReference>
<dbReference type="EMBL" id="QSFP01000005">
    <property type="protein sequence ID" value="RHA68260.1"/>
    <property type="molecule type" value="Genomic_DNA"/>
</dbReference>
<sequence length="104" mass="10949">MTILDCSVTGCMYNEANCCHKGNIKVEGEDAKESEDTCCGSFAERGDRCAKNVTGDAPKNIEVACCAANCVFNKEEKCSADHIGIAGGNACNCRETECASFCCG</sequence>
<dbReference type="Proteomes" id="UP000479531">
    <property type="component" value="Unassembled WGS sequence"/>
</dbReference>
<evidence type="ECO:0000313" key="14">
    <source>
        <dbReference type="Proteomes" id="UP000478483"/>
    </source>
</evidence>
<reference evidence="10 11" key="2">
    <citation type="submission" date="2018-08" db="EMBL/GenBank/DDBJ databases">
        <title>A genome reference for cultivated species of the human gut microbiota.</title>
        <authorList>
            <person name="Zou Y."/>
            <person name="Xue W."/>
            <person name="Luo G."/>
        </authorList>
    </citation>
    <scope>NUCLEOTIDE SEQUENCE [LARGE SCALE GENOMIC DNA]</scope>
    <source>
        <strain evidence="8 11">AF31-21AC</strain>
        <strain evidence="7 12">AM22-21LB</strain>
        <strain evidence="6 10">AM37-1AC</strain>
        <strain evidence="5 13">AM43-11</strain>
    </source>
</reference>
<evidence type="ECO:0000313" key="8">
    <source>
        <dbReference type="EMBL" id="RHN06031.1"/>
    </source>
</evidence>
<dbReference type="AlphaFoldDB" id="A0A173U2L9"/>
<reference evidence="2 9" key="1">
    <citation type="submission" date="2015-09" db="EMBL/GenBank/DDBJ databases">
        <authorList>
            <consortium name="Pathogen Informatics"/>
        </authorList>
    </citation>
    <scope>NUCLEOTIDE SEQUENCE [LARGE SCALE GENOMIC DNA]</scope>
    <source>
        <strain evidence="2 9">2789STDY5834960</strain>
    </source>
</reference>
<evidence type="ECO:0000313" key="6">
    <source>
        <dbReference type="EMBL" id="RHC17141.1"/>
    </source>
</evidence>
<feature type="domain" description="DUF1540" evidence="1">
    <location>
        <begin position="63"/>
        <end position="101"/>
    </location>
</feature>
<dbReference type="Proteomes" id="UP000284465">
    <property type="component" value="Unassembled WGS sequence"/>
</dbReference>
<evidence type="ECO:0000313" key="2">
    <source>
        <dbReference type="EMBL" id="CUN08556.1"/>
    </source>
</evidence>
<evidence type="ECO:0000313" key="10">
    <source>
        <dbReference type="Proteomes" id="UP000283513"/>
    </source>
</evidence>
<dbReference type="EMBL" id="QRQN01000017">
    <property type="protein sequence ID" value="RHN06031.1"/>
    <property type="molecule type" value="Genomic_DNA"/>
</dbReference>
<dbReference type="Proteomes" id="UP000478483">
    <property type="component" value="Unassembled WGS sequence"/>
</dbReference>
<organism evidence="2 9">
    <name type="scientific">Roseburia intestinalis</name>
    <dbReference type="NCBI Taxonomy" id="166486"/>
    <lineage>
        <taxon>Bacteria</taxon>
        <taxon>Bacillati</taxon>
        <taxon>Bacillota</taxon>
        <taxon>Clostridia</taxon>
        <taxon>Lachnospirales</taxon>
        <taxon>Lachnospiraceae</taxon>
        <taxon>Roseburia</taxon>
    </lineage>
</organism>
<evidence type="ECO:0000259" key="1">
    <source>
        <dbReference type="Pfam" id="PF07561"/>
    </source>
</evidence>
<dbReference type="EMBL" id="CYXZ01000012">
    <property type="protein sequence ID" value="CUN08556.1"/>
    <property type="molecule type" value="Genomic_DNA"/>
</dbReference>
<dbReference type="InterPro" id="IPR011437">
    <property type="entry name" value="DUF1540"/>
</dbReference>
<dbReference type="PaxDb" id="166486-ERS852572_01846"/>
<evidence type="ECO:0000313" key="11">
    <source>
        <dbReference type="Proteomes" id="UP000283586"/>
    </source>
</evidence>
<feature type="domain" description="DUF1540" evidence="1">
    <location>
        <begin position="5"/>
        <end position="42"/>
    </location>
</feature>
<dbReference type="GeneID" id="61432919"/>
<dbReference type="Proteomes" id="UP000284051">
    <property type="component" value="Unassembled WGS sequence"/>
</dbReference>
<dbReference type="EMBL" id="WGGT01000002">
    <property type="protein sequence ID" value="MVQ44623.1"/>
    <property type="molecule type" value="Genomic_DNA"/>
</dbReference>
<evidence type="ECO:0000313" key="7">
    <source>
        <dbReference type="EMBL" id="RHG29509.1"/>
    </source>
</evidence>
<dbReference type="Proteomes" id="UP000283586">
    <property type="component" value="Unassembled WGS sequence"/>
</dbReference>
<evidence type="ECO:0000313" key="9">
    <source>
        <dbReference type="Proteomes" id="UP000095350"/>
    </source>
</evidence>
<name>A0A173U2L9_9FIRM</name>
<dbReference type="EMBL" id="QRID01000004">
    <property type="protein sequence ID" value="RHG29509.1"/>
    <property type="molecule type" value="Genomic_DNA"/>
</dbReference>
<dbReference type="Proteomes" id="UP000283513">
    <property type="component" value="Unassembled WGS sequence"/>
</dbReference>
<gene>
    <name evidence="7" type="ORF">DW264_04750</name>
    <name evidence="6" type="ORF">DW856_09765</name>
    <name evidence="5" type="ORF">DW927_05955</name>
    <name evidence="8" type="ORF">DWZ31_13335</name>
    <name evidence="2" type="ORF">ERS852572_01846</name>
    <name evidence="4" type="ORF">GCK47_02585</name>
    <name evidence="3" type="ORF">GMD50_02190</name>
</gene>
<protein>
    <submittedName>
        <fullName evidence="3">DUF1540 domain-containing protein</fullName>
    </submittedName>
    <submittedName>
        <fullName evidence="2">Domain of Uncharacterized Function (DUF1540)</fullName>
    </submittedName>
</protein>
<dbReference type="STRING" id="166486.ERS852572_01846"/>
<accession>A0A173U2L9</accession>
<dbReference type="EMBL" id="WNAJ01000002">
    <property type="protein sequence ID" value="MTR83879.1"/>
    <property type="molecule type" value="Genomic_DNA"/>
</dbReference>
<reference evidence="3 14" key="3">
    <citation type="journal article" date="2019" name="Nat. Med.">
        <title>A library of human gut bacterial isolates paired with longitudinal multiomics data enables mechanistic microbiome research.</title>
        <authorList>
            <person name="Poyet M."/>
            <person name="Groussin M."/>
            <person name="Gibbons S.M."/>
            <person name="Avila-Pacheco J."/>
            <person name="Jiang X."/>
            <person name="Kearney S.M."/>
            <person name="Perrotta A.R."/>
            <person name="Berdy B."/>
            <person name="Zhao S."/>
            <person name="Lieberman T.D."/>
            <person name="Swanson P.K."/>
            <person name="Smith M."/>
            <person name="Roesemann S."/>
            <person name="Alexander J.E."/>
            <person name="Rich S.A."/>
            <person name="Livny J."/>
            <person name="Vlamakis H."/>
            <person name="Clish C."/>
            <person name="Bullock K."/>
            <person name="Deik A."/>
            <person name="Scott J."/>
            <person name="Pierce K.A."/>
            <person name="Xavier R.J."/>
            <person name="Alm E.J."/>
        </authorList>
    </citation>
    <scope>NUCLEOTIDE SEQUENCE [LARGE SCALE GENOMIC DNA]</scope>
    <source>
        <strain evidence="3 14">BIOML-A1</strain>
    </source>
</reference>
<evidence type="ECO:0000313" key="5">
    <source>
        <dbReference type="EMBL" id="RHA68260.1"/>
    </source>
</evidence>
<evidence type="ECO:0000313" key="3">
    <source>
        <dbReference type="EMBL" id="MTR83879.1"/>
    </source>
</evidence>
<evidence type="ECO:0000313" key="15">
    <source>
        <dbReference type="Proteomes" id="UP000479531"/>
    </source>
</evidence>
<dbReference type="Proteomes" id="UP000095350">
    <property type="component" value="Unassembled WGS sequence"/>
</dbReference>
<dbReference type="OrthoDB" id="9792226at2"/>
<proteinExistence type="predicted"/>